<dbReference type="SUPFAM" id="SSF52172">
    <property type="entry name" value="CheY-like"/>
    <property type="match status" value="1"/>
</dbReference>
<feature type="modified residue" description="4-aspartylphosphate" evidence="2">
    <location>
        <position position="67"/>
    </location>
</feature>
<reference evidence="5 6" key="1">
    <citation type="submission" date="2019-07" db="EMBL/GenBank/DDBJ databases">
        <title>Whole genome shotgun sequence of Rhodospirillum oryzae NBRC 107573.</title>
        <authorList>
            <person name="Hosoyama A."/>
            <person name="Uohara A."/>
            <person name="Ohji S."/>
            <person name="Ichikawa N."/>
        </authorList>
    </citation>
    <scope>NUCLEOTIDE SEQUENCE [LARGE SCALE GENOMIC DNA]</scope>
    <source>
        <strain evidence="5 6">NBRC 107573</strain>
    </source>
</reference>
<evidence type="ECO:0000256" key="3">
    <source>
        <dbReference type="SAM" id="MobiDB-lite"/>
    </source>
</evidence>
<dbReference type="Pfam" id="PF00072">
    <property type="entry name" value="Response_reg"/>
    <property type="match status" value="1"/>
</dbReference>
<dbReference type="PANTHER" id="PTHR44591:SF3">
    <property type="entry name" value="RESPONSE REGULATORY DOMAIN-CONTAINING PROTEIN"/>
    <property type="match status" value="1"/>
</dbReference>
<dbReference type="EMBL" id="BJZO01000013">
    <property type="protein sequence ID" value="GEO80636.1"/>
    <property type="molecule type" value="Genomic_DNA"/>
</dbReference>
<evidence type="ECO:0000259" key="4">
    <source>
        <dbReference type="PROSITE" id="PS50110"/>
    </source>
</evidence>
<evidence type="ECO:0000256" key="2">
    <source>
        <dbReference type="PROSITE-ProRule" id="PRU00169"/>
    </source>
</evidence>
<dbReference type="PANTHER" id="PTHR44591">
    <property type="entry name" value="STRESS RESPONSE REGULATOR PROTEIN 1"/>
    <property type="match status" value="1"/>
</dbReference>
<feature type="region of interest" description="Disordered" evidence="3">
    <location>
        <begin position="146"/>
        <end position="178"/>
    </location>
</feature>
<keyword evidence="6" id="KW-1185">Reference proteome</keyword>
<gene>
    <name evidence="5" type="ORF">ROR02_07670</name>
</gene>
<dbReference type="SMART" id="SM00448">
    <property type="entry name" value="REC"/>
    <property type="match status" value="1"/>
</dbReference>
<evidence type="ECO:0000256" key="1">
    <source>
        <dbReference type="ARBA" id="ARBA00022553"/>
    </source>
</evidence>
<dbReference type="AlphaFoldDB" id="A0A512H584"/>
<dbReference type="InterPro" id="IPR050595">
    <property type="entry name" value="Bact_response_regulator"/>
</dbReference>
<keyword evidence="1 2" id="KW-0597">Phosphoprotein</keyword>
<proteinExistence type="predicted"/>
<accession>A0A512H584</accession>
<dbReference type="GO" id="GO:0000160">
    <property type="term" value="P:phosphorelay signal transduction system"/>
    <property type="evidence" value="ECO:0007669"/>
    <property type="project" value="InterPro"/>
</dbReference>
<dbReference type="InterPro" id="IPR011006">
    <property type="entry name" value="CheY-like_superfamily"/>
</dbReference>
<evidence type="ECO:0000313" key="6">
    <source>
        <dbReference type="Proteomes" id="UP000321567"/>
    </source>
</evidence>
<dbReference type="Gene3D" id="3.40.50.2300">
    <property type="match status" value="1"/>
</dbReference>
<name>A0A512H584_9PROT</name>
<dbReference type="Proteomes" id="UP000321567">
    <property type="component" value="Unassembled WGS sequence"/>
</dbReference>
<protein>
    <submittedName>
        <fullName evidence="5">Response regulator</fullName>
    </submittedName>
</protein>
<comment type="caution">
    <text evidence="5">The sequence shown here is derived from an EMBL/GenBank/DDBJ whole genome shotgun (WGS) entry which is preliminary data.</text>
</comment>
<dbReference type="RefSeq" id="WP_170244948.1">
    <property type="nucleotide sequence ID" value="NZ_BJZO01000013.1"/>
</dbReference>
<dbReference type="PROSITE" id="PS50110">
    <property type="entry name" value="RESPONSE_REGULATORY"/>
    <property type="match status" value="1"/>
</dbReference>
<sequence length="178" mass="19555">MRPLISPASLRERDILVAILDANEQSRQFLTSVLGMLGVERVVDFPTPQALLTWLSPRNTPQVLLVDAGLAPMSGVAFARYLRTIVGGRAAYVPIILIGARVTRETLTEARNAGVNEFIAKPVSPPGLSARLRAVLEAPRPFVRTPDYFGPDRRRRQVEYSGENRRGSVRNDAPLSAP</sequence>
<organism evidence="5 6">
    <name type="scientific">Pararhodospirillum oryzae</name>
    <dbReference type="NCBI Taxonomy" id="478448"/>
    <lineage>
        <taxon>Bacteria</taxon>
        <taxon>Pseudomonadati</taxon>
        <taxon>Pseudomonadota</taxon>
        <taxon>Alphaproteobacteria</taxon>
        <taxon>Rhodospirillales</taxon>
        <taxon>Rhodospirillaceae</taxon>
        <taxon>Pararhodospirillum</taxon>
    </lineage>
</organism>
<evidence type="ECO:0000313" key="5">
    <source>
        <dbReference type="EMBL" id="GEO80636.1"/>
    </source>
</evidence>
<dbReference type="InterPro" id="IPR001789">
    <property type="entry name" value="Sig_transdc_resp-reg_receiver"/>
</dbReference>
<feature type="domain" description="Response regulatory" evidence="4">
    <location>
        <begin position="16"/>
        <end position="136"/>
    </location>
</feature>